<dbReference type="InterPro" id="IPR019734">
    <property type="entry name" value="TPR_rpt"/>
</dbReference>
<proteinExistence type="predicted"/>
<dbReference type="Gene3D" id="1.25.40.20">
    <property type="entry name" value="Ankyrin repeat-containing domain"/>
    <property type="match status" value="2"/>
</dbReference>
<evidence type="ECO:0000256" key="1">
    <source>
        <dbReference type="ARBA" id="ARBA00022737"/>
    </source>
</evidence>
<dbReference type="Pfam" id="PF13424">
    <property type="entry name" value="TPR_12"/>
    <property type="match status" value="1"/>
</dbReference>
<reference evidence="5" key="1">
    <citation type="submission" date="2021-02" db="EMBL/GenBank/DDBJ databases">
        <authorList>
            <person name="Nowell W R."/>
        </authorList>
    </citation>
    <scope>NUCLEOTIDE SEQUENCE</scope>
</reference>
<dbReference type="PANTHER" id="PTHR24198">
    <property type="entry name" value="ANKYRIN REPEAT AND PROTEIN KINASE DOMAIN-CONTAINING PROTEIN"/>
    <property type="match status" value="1"/>
</dbReference>
<evidence type="ECO:0000256" key="4">
    <source>
        <dbReference type="PROSITE-ProRule" id="PRU00339"/>
    </source>
</evidence>
<dbReference type="Gene3D" id="1.25.40.10">
    <property type="entry name" value="Tetratricopeptide repeat domain"/>
    <property type="match status" value="1"/>
</dbReference>
<dbReference type="PROSITE" id="PS50088">
    <property type="entry name" value="ANK_REPEAT"/>
    <property type="match status" value="1"/>
</dbReference>
<feature type="repeat" description="ANK" evidence="3">
    <location>
        <begin position="292"/>
        <end position="325"/>
    </location>
</feature>
<sequence length="555" mass="62558">MNASTSTNAPGLGLETDAISIKTQPVFASSVTTSRTTSFNPGSLSSSISSIYTDDRQQSVTSIPERTEQEVIAKFNEHSTQISGSSVTSTIDDHTQDVSEVVPNFLPEKNIITDIDNTDPLRYDTSVTGSILQPAADKNQVFNYVEHGNTDSFQKVLETDHKSVIQMRNDRNQTLLHVVVIHLFQYVYVRLLLMRNADPCARDRDGYTPAHYAVEKDDVEMLKALTVRFHATIKAIPDSEVNSTHERCRKALTICENRGMTAFMLACFKQAINCARYIRGIQMDDADRWDIHGDISLHYAVGRNDMDMTVFLITECNANVNGGDEKRPSPLDIATFNNHSELKEFLLKNNAKSRCVIKRIIHKRKDVQQDIEAKLEGLTIAEGPSTHIPTRTIMSSLSLETDSPEPKKKKSTSQLTDLVNRVEEFKKMNDYDNVLDCYSQMINIYIENADDDTPHPDLVKTYNNIAMVYHRRQNYNMALSYYTKALECALKSSNHSGLPSYYGNIGLIHAIQNNDEAALENFEKALAIQCSDPQQNQPEIDRLKKFIDSIRGKVQ</sequence>
<dbReference type="InterPro" id="IPR002110">
    <property type="entry name" value="Ankyrin_rpt"/>
</dbReference>
<dbReference type="PROSITE" id="PS50005">
    <property type="entry name" value="TPR"/>
    <property type="match status" value="2"/>
</dbReference>
<dbReference type="Proteomes" id="UP000681722">
    <property type="component" value="Unassembled WGS sequence"/>
</dbReference>
<dbReference type="PANTHER" id="PTHR24198:SF165">
    <property type="entry name" value="ANKYRIN REPEAT-CONTAINING PROTEIN-RELATED"/>
    <property type="match status" value="1"/>
</dbReference>
<comment type="caution">
    <text evidence="5">The sequence shown here is derived from an EMBL/GenBank/DDBJ whole genome shotgun (WGS) entry which is preliminary data.</text>
</comment>
<evidence type="ECO:0000313" key="6">
    <source>
        <dbReference type="EMBL" id="CAF4267188.1"/>
    </source>
</evidence>
<dbReference type="EMBL" id="CAJNOQ010016189">
    <property type="protein sequence ID" value="CAF1376511.1"/>
    <property type="molecule type" value="Genomic_DNA"/>
</dbReference>
<name>A0A815J221_9BILA</name>
<evidence type="ECO:0000313" key="7">
    <source>
        <dbReference type="Proteomes" id="UP000663829"/>
    </source>
</evidence>
<dbReference type="SUPFAM" id="SSF48403">
    <property type="entry name" value="Ankyrin repeat"/>
    <property type="match status" value="1"/>
</dbReference>
<evidence type="ECO:0000313" key="5">
    <source>
        <dbReference type="EMBL" id="CAF1376511.1"/>
    </source>
</evidence>
<evidence type="ECO:0000256" key="3">
    <source>
        <dbReference type="PROSITE-ProRule" id="PRU00023"/>
    </source>
</evidence>
<gene>
    <name evidence="5" type="ORF">GPM918_LOCUS32114</name>
    <name evidence="6" type="ORF">SRO942_LOCUS32776</name>
</gene>
<dbReference type="SUPFAM" id="SSF48452">
    <property type="entry name" value="TPR-like"/>
    <property type="match status" value="1"/>
</dbReference>
<accession>A0A815J221</accession>
<dbReference type="SMART" id="SM00028">
    <property type="entry name" value="TPR"/>
    <property type="match status" value="3"/>
</dbReference>
<keyword evidence="2 3" id="KW-0040">ANK repeat</keyword>
<evidence type="ECO:0000256" key="2">
    <source>
        <dbReference type="ARBA" id="ARBA00023043"/>
    </source>
</evidence>
<keyword evidence="7" id="KW-1185">Reference proteome</keyword>
<dbReference type="InterPro" id="IPR011990">
    <property type="entry name" value="TPR-like_helical_dom_sf"/>
</dbReference>
<organism evidence="5 7">
    <name type="scientific">Didymodactylos carnosus</name>
    <dbReference type="NCBI Taxonomy" id="1234261"/>
    <lineage>
        <taxon>Eukaryota</taxon>
        <taxon>Metazoa</taxon>
        <taxon>Spiralia</taxon>
        <taxon>Gnathifera</taxon>
        <taxon>Rotifera</taxon>
        <taxon>Eurotatoria</taxon>
        <taxon>Bdelloidea</taxon>
        <taxon>Philodinida</taxon>
        <taxon>Philodinidae</taxon>
        <taxon>Didymodactylos</taxon>
    </lineage>
</organism>
<dbReference type="Pfam" id="PF12796">
    <property type="entry name" value="Ank_2"/>
    <property type="match status" value="1"/>
</dbReference>
<dbReference type="InterPro" id="IPR036770">
    <property type="entry name" value="Ankyrin_rpt-contain_sf"/>
</dbReference>
<dbReference type="SMART" id="SM00248">
    <property type="entry name" value="ANK"/>
    <property type="match status" value="5"/>
</dbReference>
<dbReference type="OrthoDB" id="194358at2759"/>
<protein>
    <submittedName>
        <fullName evidence="5">Uncharacterized protein</fullName>
    </submittedName>
</protein>
<feature type="repeat" description="TPR" evidence="4">
    <location>
        <begin position="459"/>
        <end position="492"/>
    </location>
</feature>
<dbReference type="AlphaFoldDB" id="A0A815J221"/>
<dbReference type="EMBL" id="CAJOBC010078651">
    <property type="protein sequence ID" value="CAF4267188.1"/>
    <property type="molecule type" value="Genomic_DNA"/>
</dbReference>
<keyword evidence="4" id="KW-0802">TPR repeat</keyword>
<feature type="repeat" description="TPR" evidence="4">
    <location>
        <begin position="499"/>
        <end position="532"/>
    </location>
</feature>
<keyword evidence="1" id="KW-0677">Repeat</keyword>
<dbReference type="Proteomes" id="UP000663829">
    <property type="component" value="Unassembled WGS sequence"/>
</dbReference>